<evidence type="ECO:0000256" key="7">
    <source>
        <dbReference type="ARBA" id="ARBA00022759"/>
    </source>
</evidence>
<dbReference type="GO" id="GO:0003887">
    <property type="term" value="F:DNA-directed DNA polymerase activity"/>
    <property type="evidence" value="ECO:0007669"/>
    <property type="project" value="UniProtKB-KW"/>
</dbReference>
<dbReference type="InterPro" id="IPR050951">
    <property type="entry name" value="Retrovirus_Pol_polyprotein"/>
</dbReference>
<dbReference type="GO" id="GO:0004519">
    <property type="term" value="F:endonuclease activity"/>
    <property type="evidence" value="ECO:0007669"/>
    <property type="project" value="UniProtKB-KW"/>
</dbReference>
<dbReference type="GO" id="GO:0006508">
    <property type="term" value="P:proteolysis"/>
    <property type="evidence" value="ECO:0007669"/>
    <property type="project" value="UniProtKB-KW"/>
</dbReference>
<reference evidence="21" key="4">
    <citation type="journal article" date="2007" name="Genome Res.">
        <title>Curated Genome Annotation of Oryza sativa ssp. japonica and Comparative Genome Analysis with Arabidopsis thaliana.</title>
        <authorList>
            <consortium name="The Rice Annotation Project (RAP)"/>
            <person name="Itoh T."/>
            <person name="Tanaka T."/>
            <person name="Barrero R.A."/>
            <person name="Yamasaki C."/>
            <person name="Fujii Y."/>
            <person name="Hilton P.B."/>
            <person name="Antonio B.A."/>
            <person name="Aono H."/>
            <person name="Apweiler R."/>
            <person name="Bruskiewich R."/>
            <person name="Bureau T."/>
            <person name="Burr F."/>
            <person name="Costa de Oliveira A."/>
            <person name="Fuks G."/>
            <person name="Habara T."/>
            <person name="Haberer G."/>
            <person name="Han B."/>
            <person name="Harada E."/>
            <person name="Hiraki A.T."/>
            <person name="Hirochika H."/>
            <person name="Hoen D."/>
            <person name="Hokari H."/>
            <person name="Hosokawa S."/>
            <person name="Hsing Y."/>
            <person name="Ikawa H."/>
            <person name="Ikeo K."/>
            <person name="Imanishi T."/>
            <person name="Ito Y."/>
            <person name="Jaiswal P."/>
            <person name="Kanno M."/>
            <person name="Kawahara Y."/>
            <person name="Kawamura T."/>
            <person name="Kawashima H."/>
            <person name="Khurana J.P."/>
            <person name="Kikuchi S."/>
            <person name="Komatsu S."/>
            <person name="Koyanagi K.O."/>
            <person name="Kubooka H."/>
            <person name="Lieberherr D."/>
            <person name="Lin Y.C."/>
            <person name="Lonsdale D."/>
            <person name="Matsumoto T."/>
            <person name="Matsuya A."/>
            <person name="McCombie W.R."/>
            <person name="Messing J."/>
            <person name="Miyao A."/>
            <person name="Mulder N."/>
            <person name="Nagamura Y."/>
            <person name="Nam J."/>
            <person name="Namiki N."/>
            <person name="Numa H."/>
            <person name="Nurimoto S."/>
            <person name="O'donovan C."/>
            <person name="Ohyanagi H."/>
            <person name="Okido T."/>
            <person name="Oota S."/>
            <person name="Osato N."/>
            <person name="Palmer L.E."/>
            <person name="Quetier F."/>
            <person name="Raghuvanshi S."/>
            <person name="Saichi N."/>
            <person name="Sakai H."/>
            <person name="Sakai Y."/>
            <person name="Sakata K."/>
            <person name="Sakurai T."/>
            <person name="Sato F."/>
            <person name="Sato Y."/>
            <person name="Schoof H."/>
            <person name="Seki M."/>
            <person name="Shibata M."/>
            <person name="Shimizu Y."/>
            <person name="Shinozaki K."/>
            <person name="Shinso Y."/>
            <person name="Singh N.K."/>
            <person name="Smith-White B."/>
            <person name="Takeda J."/>
            <person name="Tanino M."/>
            <person name="Tatusova T."/>
            <person name="Thongjuea S."/>
            <person name="Todokoro F."/>
            <person name="Tsugane M."/>
            <person name="Tyagi A.K."/>
            <person name="Vanavichit A."/>
            <person name="Wang A."/>
            <person name="Wing R.A."/>
            <person name="Yamaguchi K."/>
            <person name="Yamamoto M."/>
            <person name="Yamamoto N."/>
            <person name="Yu Y."/>
            <person name="Zhang H."/>
            <person name="Zhao Q."/>
            <person name="Higo K."/>
            <person name="Burr B."/>
            <person name="Gojobori T."/>
            <person name="Sasaki T."/>
        </authorList>
    </citation>
    <scope>NUCLEOTIDE SEQUENCE</scope>
</reference>
<dbReference type="Pfam" id="PF24626">
    <property type="entry name" value="SH3_Tf2-1"/>
    <property type="match status" value="1"/>
</dbReference>
<dbReference type="InterPro" id="IPR012337">
    <property type="entry name" value="RNaseH-like_sf"/>
</dbReference>
<evidence type="ECO:0000256" key="3">
    <source>
        <dbReference type="ARBA" id="ARBA00022695"/>
    </source>
</evidence>
<dbReference type="CDD" id="cd01647">
    <property type="entry name" value="RT_LTR"/>
    <property type="match status" value="1"/>
</dbReference>
<dbReference type="InterPro" id="IPR016197">
    <property type="entry name" value="Chromo-like_dom_sf"/>
</dbReference>
<dbReference type="Gene3D" id="3.30.70.270">
    <property type="match status" value="2"/>
</dbReference>
<dbReference type="SUPFAM" id="SSF54160">
    <property type="entry name" value="Chromo domain-like"/>
    <property type="match status" value="1"/>
</dbReference>
<keyword evidence="7" id="KW-0255">Endonuclease</keyword>
<dbReference type="GO" id="GO:0046872">
    <property type="term" value="F:metal ion binding"/>
    <property type="evidence" value="ECO:0007669"/>
    <property type="project" value="UniProtKB-KW"/>
</dbReference>
<dbReference type="PANTHER" id="PTHR37984">
    <property type="entry name" value="PROTEIN CBG26694"/>
    <property type="match status" value="1"/>
</dbReference>
<dbReference type="InterPro" id="IPR041588">
    <property type="entry name" value="Integrase_H2C2"/>
</dbReference>
<evidence type="ECO:0000259" key="18">
    <source>
        <dbReference type="PROSITE" id="PS50878"/>
    </source>
</evidence>
<reference evidence="21" key="5">
    <citation type="journal article" date="2008" name="Nucleic Acids Res.">
        <title>The Rice Annotation Project Database (RAP-DB): 2008 update.</title>
        <authorList>
            <consortium name="The Rice Annotation Project (RAP)"/>
            <person name="Tanaka T."/>
            <person name="Antonio B.A."/>
            <person name="Kikuchi S."/>
            <person name="Matsumoto T."/>
            <person name="Nagamura Y."/>
            <person name="Numa H."/>
            <person name="Sakai H."/>
            <person name="Wu J."/>
            <person name="Itoh T."/>
            <person name="Sasaki T."/>
            <person name="Aono R."/>
            <person name="Fujii Y."/>
            <person name="Habara T."/>
            <person name="Harada E."/>
            <person name="Kanno M."/>
            <person name="Kawahara Y."/>
            <person name="Kawashima H."/>
            <person name="Kubooka H."/>
            <person name="Matsuya A."/>
            <person name="Nakaoka H."/>
            <person name="Saichi N."/>
            <person name="Sanbonmatsu R."/>
            <person name="Sato Y."/>
            <person name="Shinso Y."/>
            <person name="Suzuki M."/>
            <person name="Takeda J."/>
            <person name="Tanino M."/>
            <person name="Todokoro F."/>
            <person name="Yamaguchi K."/>
            <person name="Yamamoto N."/>
            <person name="Yamasaki C."/>
            <person name="Imanishi T."/>
            <person name="Okido T."/>
            <person name="Tada M."/>
            <person name="Ikeo K."/>
            <person name="Tateno Y."/>
            <person name="Gojobori T."/>
            <person name="Lin Y.C."/>
            <person name="Wei F.J."/>
            <person name="Hsing Y.I."/>
            <person name="Zhao Q."/>
            <person name="Han B."/>
            <person name="Kramer M.R."/>
            <person name="McCombie R.W."/>
            <person name="Lonsdale D."/>
            <person name="O'Donovan C.C."/>
            <person name="Whitfield E.J."/>
            <person name="Apweiler R."/>
            <person name="Koyanagi K.O."/>
            <person name="Khurana J.P."/>
            <person name="Raghuvanshi S."/>
            <person name="Singh N.K."/>
            <person name="Tyagi A.K."/>
            <person name="Haberer G."/>
            <person name="Fujisawa M."/>
            <person name="Hosokawa S."/>
            <person name="Ito Y."/>
            <person name="Ikawa H."/>
            <person name="Shibata M."/>
            <person name="Yamamoto M."/>
            <person name="Bruskiewich R.M."/>
            <person name="Hoen D.R."/>
            <person name="Bureau TE."/>
            <person name="Namiki N."/>
            <person name="Ohyanagi H."/>
            <person name="Sakai Y."/>
            <person name="Nobushima S."/>
            <person name="Sakata K."/>
            <person name="Barrero R.A."/>
            <person name="Sato Y."/>
            <person name="Souvorov A."/>
            <person name="Smith-White B."/>
            <person name="Tatusova T."/>
            <person name="An S."/>
            <person name="An G."/>
            <person name="OOta S."/>
            <person name="Fuks G."/>
            <person name="Messing J."/>
            <person name="Christie K.R."/>
            <person name="Lieberherr D."/>
            <person name="Kim H."/>
            <person name="Zuccolo A."/>
            <person name="Wing R.A."/>
            <person name="Nobuta K."/>
            <person name="Green P.J."/>
            <person name="Lu C."/>
            <person name="Meyers BC."/>
            <person name="Chaparro C."/>
            <person name="Piegu B."/>
            <person name="Panaud O."/>
            <person name="Echeverria M."/>
        </authorList>
    </citation>
    <scope>NUCLEOTIDE SEQUENCE</scope>
</reference>
<dbReference type="EMBL" id="AP008216">
    <property type="protein sequence ID" value="BAF26245.1"/>
    <property type="molecule type" value="Genomic_DNA"/>
</dbReference>
<dbReference type="GO" id="GO:0003964">
    <property type="term" value="F:RNA-directed DNA polymerase activity"/>
    <property type="evidence" value="ECO:0007669"/>
    <property type="project" value="UniProtKB-KW"/>
</dbReference>
<dbReference type="Pfam" id="PF00078">
    <property type="entry name" value="RVT_1"/>
    <property type="match status" value="1"/>
</dbReference>
<feature type="domain" description="Chromo" evidence="17">
    <location>
        <begin position="1377"/>
        <end position="1409"/>
    </location>
</feature>
<keyword evidence="5" id="KW-0479">Metal-binding</keyword>
<keyword evidence="14" id="KW-0233">DNA recombination</keyword>
<dbReference type="Gene3D" id="1.10.340.70">
    <property type="match status" value="1"/>
</dbReference>
<dbReference type="InterPro" id="IPR041577">
    <property type="entry name" value="RT_RNaseH_2"/>
</dbReference>
<dbReference type="Gene3D" id="2.40.70.10">
    <property type="entry name" value="Acid Proteases"/>
    <property type="match status" value="1"/>
</dbReference>
<protein>
    <submittedName>
        <fullName evidence="21">Os10g0317000 protein</fullName>
    </submittedName>
    <submittedName>
        <fullName evidence="20">Retroelement</fullName>
    </submittedName>
</protein>
<dbReference type="Pfam" id="PF17919">
    <property type="entry name" value="RT_RNaseH_2"/>
    <property type="match status" value="1"/>
</dbReference>
<dbReference type="Gene3D" id="3.10.10.10">
    <property type="entry name" value="HIV Type 1 Reverse Transcriptase, subunit A, domain 1"/>
    <property type="match status" value="1"/>
</dbReference>
<dbReference type="InterPro" id="IPR000477">
    <property type="entry name" value="RT_dom"/>
</dbReference>
<keyword evidence="10" id="KW-0229">DNA integration</keyword>
<dbReference type="Pfam" id="PF17921">
    <property type="entry name" value="Integrase_H2C2"/>
    <property type="match status" value="1"/>
</dbReference>
<dbReference type="InterPro" id="IPR005162">
    <property type="entry name" value="Retrotrans_gag_dom"/>
</dbReference>
<evidence type="ECO:0000256" key="16">
    <source>
        <dbReference type="SAM" id="MobiDB-lite"/>
    </source>
</evidence>
<dbReference type="InterPro" id="IPR056924">
    <property type="entry name" value="SH3_Tf2-1"/>
</dbReference>
<dbReference type="CDD" id="cd09274">
    <property type="entry name" value="RNase_HI_RT_Ty3"/>
    <property type="match status" value="1"/>
</dbReference>
<evidence type="ECO:0000256" key="10">
    <source>
        <dbReference type="ARBA" id="ARBA00022908"/>
    </source>
</evidence>
<keyword evidence="1" id="KW-0645">Protease</keyword>
<dbReference type="InterPro" id="IPR021109">
    <property type="entry name" value="Peptidase_aspartic_dom_sf"/>
</dbReference>
<name>A0A5S6RB70_ORYSJ</name>
<gene>
    <name evidence="20" type="primary">OSJNBb0036B06.3</name>
    <name evidence="21" type="ordered locus">Os10g0317000</name>
</gene>
<evidence type="ECO:0000256" key="14">
    <source>
        <dbReference type="ARBA" id="ARBA00023172"/>
    </source>
</evidence>
<evidence type="ECO:0000256" key="1">
    <source>
        <dbReference type="ARBA" id="ARBA00022670"/>
    </source>
</evidence>
<keyword evidence="4" id="KW-0540">Nuclease</keyword>
<keyword evidence="11" id="KW-0695">RNA-directed DNA polymerase</keyword>
<evidence type="ECO:0000256" key="15">
    <source>
        <dbReference type="ARBA" id="ARBA00023268"/>
    </source>
</evidence>
<evidence type="ECO:0000256" key="8">
    <source>
        <dbReference type="ARBA" id="ARBA00022801"/>
    </source>
</evidence>
<keyword evidence="12" id="KW-0239">DNA-directed DNA polymerase</keyword>
<reference evidence="21" key="7">
    <citation type="submission" date="2009-08" db="EMBL/GenBank/DDBJ databases">
        <title>Oryza sativa nipponbare(GA3) genomic DNA, chromosome 10.</title>
        <authorList>
            <consortium name="IRGSP(International Rice Genome Sequencing Project)"/>
        </authorList>
    </citation>
    <scope>NUCLEOTIDE SEQUENCE</scope>
</reference>
<evidence type="ECO:0000256" key="9">
    <source>
        <dbReference type="ARBA" id="ARBA00022842"/>
    </source>
</evidence>
<dbReference type="EMBL" id="AC051624">
    <property type="protein sequence ID" value="AAK92545.1"/>
    <property type="molecule type" value="Genomic_DNA"/>
</dbReference>
<keyword evidence="6" id="KW-0064">Aspartyl protease</keyword>
<reference evidence="21" key="3">
    <citation type="journal article" date="2006" name="Nucleic Acids Res.">
        <title>The Rice Annotation Project Database (RAP-DB): hub for Oryza sativa ssp. japonica genome information.</title>
        <authorList>
            <person name="Ohyanagi H."/>
            <person name="Tanaka T."/>
            <person name="Sakai H."/>
            <person name="Shigemoto Y."/>
            <person name="Yamaguchi K."/>
            <person name="Habara T."/>
            <person name="Fujii Y."/>
            <person name="Antonio B.A."/>
            <person name="Nagamura Y."/>
            <person name="Imanishi T."/>
            <person name="Ikeo K."/>
            <person name="Itoh T."/>
            <person name="Gojobori T."/>
            <person name="Sasaki T."/>
        </authorList>
    </citation>
    <scope>NUCLEOTIDE SEQUENCE</scope>
</reference>
<dbReference type="SMART" id="SM00298">
    <property type="entry name" value="CHROMO"/>
    <property type="match status" value="1"/>
</dbReference>
<evidence type="ECO:0000313" key="20">
    <source>
        <dbReference type="EMBL" id="AAK92545.1"/>
    </source>
</evidence>
<keyword evidence="2" id="KW-0808">Transferase</keyword>
<keyword evidence="8" id="KW-0378">Hydrolase</keyword>
<dbReference type="FunFam" id="3.30.420.10:FF:000219">
    <property type="entry name" value="Putative retroelement"/>
    <property type="match status" value="1"/>
</dbReference>
<dbReference type="SUPFAM" id="SSF53098">
    <property type="entry name" value="Ribonuclease H-like"/>
    <property type="match status" value="1"/>
</dbReference>
<evidence type="ECO:0000313" key="22">
    <source>
        <dbReference type="Proteomes" id="UP000000763"/>
    </source>
</evidence>
<dbReference type="InterPro" id="IPR043502">
    <property type="entry name" value="DNA/RNA_pol_sf"/>
</dbReference>
<feature type="domain" description="Reverse transcriptase" evidence="18">
    <location>
        <begin position="556"/>
        <end position="735"/>
    </location>
</feature>
<reference evidence="21 22" key="2">
    <citation type="journal article" date="2005" name="Nature">
        <title>The map-based sequence of the rice genome.</title>
        <authorList>
            <consortium name="International rice genome sequencing project (IRGSP)"/>
            <person name="Matsumoto T."/>
            <person name="Wu J."/>
            <person name="Kanamori H."/>
            <person name="Katayose Y."/>
            <person name="Fujisawa M."/>
            <person name="Namiki N."/>
            <person name="Mizuno H."/>
            <person name="Yamamoto K."/>
            <person name="Antonio B.A."/>
            <person name="Baba T."/>
            <person name="Sakata K."/>
            <person name="Nagamura Y."/>
            <person name="Aoki H."/>
            <person name="Arikawa K."/>
            <person name="Arita K."/>
            <person name="Bito T."/>
            <person name="Chiden Y."/>
            <person name="Fujitsuka N."/>
            <person name="Fukunaka R."/>
            <person name="Hamada M."/>
            <person name="Harada C."/>
            <person name="Hayashi A."/>
            <person name="Hijishita S."/>
            <person name="Honda M."/>
            <person name="Hosokawa S."/>
            <person name="Ichikawa Y."/>
            <person name="Idonuma A."/>
            <person name="Iijima M."/>
            <person name="Ikeda M."/>
            <person name="Ikeno M."/>
            <person name="Ito K."/>
            <person name="Ito S."/>
            <person name="Ito T."/>
            <person name="Ito Y."/>
            <person name="Ito Y."/>
            <person name="Iwabuchi A."/>
            <person name="Kamiya K."/>
            <person name="Karasawa W."/>
            <person name="Kurita K."/>
            <person name="Katagiri S."/>
            <person name="Kikuta A."/>
            <person name="Kobayashi H."/>
            <person name="Kobayashi N."/>
            <person name="Machita K."/>
            <person name="Maehara T."/>
            <person name="Masukawa M."/>
            <person name="Mizubayashi T."/>
            <person name="Mukai Y."/>
            <person name="Nagasaki H."/>
            <person name="Nagata Y."/>
            <person name="Naito S."/>
            <person name="Nakashima M."/>
            <person name="Nakama Y."/>
            <person name="Nakamichi Y."/>
            <person name="Nakamura M."/>
            <person name="Meguro A."/>
            <person name="Negishi M."/>
            <person name="Ohta I."/>
            <person name="Ohta T."/>
            <person name="Okamoto M."/>
            <person name="Ono N."/>
            <person name="Saji S."/>
            <person name="Sakaguchi M."/>
            <person name="Sakai K."/>
            <person name="Shibata M."/>
            <person name="Shimokawa T."/>
            <person name="Song J."/>
            <person name="Takazaki Y."/>
            <person name="Terasawa K."/>
            <person name="Tsugane M."/>
            <person name="Tsuji K."/>
            <person name="Ueda S."/>
            <person name="Waki K."/>
            <person name="Yamagata H."/>
            <person name="Yamamoto M."/>
            <person name="Yamamoto S."/>
            <person name="Yamane H."/>
            <person name="Yoshiki S."/>
            <person name="Yoshihara R."/>
            <person name="Yukawa K."/>
            <person name="Zhong H."/>
            <person name="Yano M."/>
            <person name="Yuan Q."/>
            <person name="Ouyang S."/>
            <person name="Liu J."/>
            <person name="Jones K.M."/>
            <person name="Gansberger K."/>
            <person name="Moffat K."/>
            <person name="Hill J."/>
            <person name="Bera J."/>
            <person name="Fadrosh D."/>
            <person name="Jin S."/>
            <person name="Johri S."/>
            <person name="Kim M."/>
            <person name="Overton L."/>
            <person name="Reardon M."/>
            <person name="Tsitrin T."/>
            <person name="Vuong H."/>
            <person name="Weaver B."/>
            <person name="Ciecko A."/>
            <person name="Tallon L."/>
            <person name="Jackson J."/>
            <person name="Pai G."/>
            <person name="Aken S.V."/>
            <person name="Utterback T."/>
            <person name="Reidmuller S."/>
            <person name="Feldblyum T."/>
            <person name="Hsiao J."/>
            <person name="Zismann V."/>
            <person name="Iobst S."/>
            <person name="de Vazeille A.R."/>
            <person name="Buell C.R."/>
            <person name="Ying K."/>
            <person name="Li Y."/>
            <person name="Lu T."/>
            <person name="Huang Y."/>
            <person name="Zhao Q."/>
            <person name="Feng Q."/>
            <person name="Zhang L."/>
            <person name="Zhu J."/>
            <person name="Weng Q."/>
            <person name="Mu J."/>
            <person name="Lu Y."/>
            <person name="Fan D."/>
            <person name="Liu Y."/>
            <person name="Guan J."/>
            <person name="Zhang Y."/>
            <person name="Yu S."/>
            <person name="Liu X."/>
            <person name="Zhang Y."/>
            <person name="Hong G."/>
            <person name="Han B."/>
            <person name="Choisne N."/>
            <person name="Demange N."/>
            <person name="Orjeda G."/>
            <person name="Samain S."/>
            <person name="Cattolico L."/>
            <person name="Pelletier E."/>
            <person name="Couloux A."/>
            <person name="Segurens B."/>
            <person name="Wincker P."/>
            <person name="D'Hont A."/>
            <person name="Scarpelli C."/>
            <person name="Weissenbach J."/>
            <person name="Salanoubat M."/>
            <person name="Quetier F."/>
            <person name="Yu Y."/>
            <person name="Kim H.R."/>
            <person name="Rambo T."/>
            <person name="Currie J."/>
            <person name="Collura K."/>
            <person name="Luo M."/>
            <person name="Yang T."/>
            <person name="Ammiraju J.S.S."/>
            <person name="Engler F."/>
            <person name="Soderlund C."/>
            <person name="Wing R.A."/>
            <person name="Palmer L.E."/>
            <person name="de la Bastide M."/>
            <person name="Spiegel L."/>
            <person name="Nascimento L."/>
            <person name="Zutavern T."/>
            <person name="O'Shaughnessy A."/>
            <person name="Dike S."/>
            <person name="Dedhia N."/>
            <person name="Preston R."/>
            <person name="Balija V."/>
            <person name="McCombie W.R."/>
            <person name="Chow T."/>
            <person name="Chen H."/>
            <person name="Chung M."/>
            <person name="Chen C."/>
            <person name="Shaw J."/>
            <person name="Wu H."/>
            <person name="Hsiao K."/>
            <person name="Chao Y."/>
            <person name="Chu M."/>
            <person name="Cheng C."/>
            <person name="Hour A."/>
            <person name="Lee P."/>
            <person name="Lin S."/>
            <person name="Lin Y."/>
            <person name="Liou J."/>
            <person name="Liu S."/>
            <person name="Hsing Y."/>
            <person name="Raghuvanshi S."/>
            <person name="Mohanty A."/>
            <person name="Bharti A.K."/>
            <person name="Gaur A."/>
            <person name="Gupta V."/>
            <person name="Kumar D."/>
            <person name="Ravi V."/>
            <person name="Vij S."/>
            <person name="Kapur A."/>
            <person name="Khurana P."/>
            <person name="Khurana P."/>
            <person name="Khurana J.P."/>
            <person name="Tyagi A.K."/>
            <person name="Gaikwad K."/>
            <person name="Singh A."/>
            <person name="Dalal V."/>
            <person name="Srivastava S."/>
            <person name="Dixit A."/>
            <person name="Pal A.K."/>
            <person name="Ghazi I.A."/>
            <person name="Yadav M."/>
            <person name="Pandit A."/>
            <person name="Bhargava A."/>
            <person name="Sureshbabu K."/>
            <person name="Batra K."/>
            <person name="Sharma T.R."/>
            <person name="Mohapatra T."/>
            <person name="Singh N.K."/>
            <person name="Messing J."/>
            <person name="Nelson A.B."/>
            <person name="Fuks G."/>
            <person name="Kavchok S."/>
            <person name="Keizer G."/>
            <person name="Linton E."/>
            <person name="Llaca V."/>
            <person name="Song R."/>
            <person name="Tanyolac B."/>
            <person name="Young S."/>
            <person name="Ho-Il K."/>
            <person name="Hahn J.H."/>
            <person name="Sangsakoo G."/>
            <person name="Vanavichit A."/>
            <person name="de Mattos Luiz.A.T."/>
            <person name="Zimmer P.D."/>
            <person name="Malone G."/>
            <person name="Dellagostin O."/>
            <person name="de Oliveira A.C."/>
            <person name="Bevan M."/>
            <person name="Bancroft I."/>
            <person name="Minx P."/>
            <person name="Cordum H."/>
            <person name="Wilson R."/>
            <person name="Cheng Z."/>
            <person name="Jin W."/>
            <person name="Jiang J."/>
            <person name="Leong S.A."/>
            <person name="Iwama H."/>
            <person name="Gojobori T."/>
            <person name="Itoh T."/>
            <person name="Niimura Y."/>
            <person name="Fujii Y."/>
            <person name="Habara T."/>
            <person name="Sakai H."/>
            <person name="Sato Y."/>
            <person name="Wilson G."/>
            <person name="Kumar K."/>
            <person name="McCouch S."/>
            <person name="Juretic N."/>
            <person name="Hoen D."/>
            <person name="Wright S."/>
            <person name="Bruskiewich R."/>
            <person name="Bureau T."/>
            <person name="Miyao A."/>
            <person name="Hirochika H."/>
            <person name="Nishikawa T."/>
            <person name="Kadowaki K."/>
            <person name="Sugiura M."/>
            <person name="Burr B."/>
            <person name="Sasaki T."/>
        </authorList>
    </citation>
    <scope>NUCLEOTIDE SEQUENCE [LARGE SCALE GENOMIC DNA]</scope>
    <source>
        <strain evidence="22">cv. Nipponbare</strain>
    </source>
</reference>
<dbReference type="CDD" id="cd00303">
    <property type="entry name" value="retropepsin_like"/>
    <property type="match status" value="1"/>
</dbReference>
<dbReference type="FunFam" id="3.30.70.270:FF:000020">
    <property type="entry name" value="Transposon Tf2-6 polyprotein-like Protein"/>
    <property type="match status" value="1"/>
</dbReference>
<keyword evidence="9" id="KW-0460">Magnesium</keyword>
<proteinExistence type="predicted"/>
<dbReference type="Pfam" id="PF03732">
    <property type="entry name" value="Retrotrans_gag"/>
    <property type="match status" value="1"/>
</dbReference>
<evidence type="ECO:0000256" key="5">
    <source>
        <dbReference type="ARBA" id="ARBA00022723"/>
    </source>
</evidence>
<dbReference type="GO" id="GO:0015074">
    <property type="term" value="P:DNA integration"/>
    <property type="evidence" value="ECO:0007669"/>
    <property type="project" value="UniProtKB-KW"/>
</dbReference>
<dbReference type="InterPro" id="IPR000953">
    <property type="entry name" value="Chromo/chromo_shadow_dom"/>
</dbReference>
<evidence type="ECO:0000256" key="4">
    <source>
        <dbReference type="ARBA" id="ARBA00022722"/>
    </source>
</evidence>
<evidence type="ECO:0000256" key="2">
    <source>
        <dbReference type="ARBA" id="ARBA00022679"/>
    </source>
</evidence>
<evidence type="ECO:0000259" key="19">
    <source>
        <dbReference type="PROSITE" id="PS50994"/>
    </source>
</evidence>
<sequence>MGDDLKSTLETLAKTLASLQSSSEATTKAIEDNTQAIAALSVARTTEKASTESSGTPAPDRPPKHWRPEFPKYDGKTDPLAFINRCESFFIQQHVIPAERTWMASYNLQDGAQLWYMHVQDNEGTPTWERFKELLNLRYGPPLRSVPLFELSACRRTSTVEDYQDRFQALLPRAGRLEEAQQVQLFTGGLLPPLSLQVQQQKPASLEEAMSLARQFELMEPYLFPATTSARGVLPTPAPRPSTGPVVKPAPATVTVEGRPVKRLSQAQQEERRRLGLCYNCDEKYSRSHNKVCKRLFFVEGGAIEEGDDTVEDDTEEATVEAPVFSLHAVAGIPLGKPILLQVTLGAASLVALVDTGSTHNFIGEDAALRTGLPVQPRPRLTATVANGEKVSCPGVLRRAPITIQGMAFDVDLYVMPLAGYDMVLGTQWMAHLGTTIAWDVTTGTVSFQHQGRTVSWQSLPPHQRADVHAVSTGTSLVAATGSSSSTPAPTTEPALLDGLLGSFDDVFAEPRGLPPPRGRDHAIHLLPGAPPVAVRPYRYPVAHKDELERQCAVMMEQGLIRRSTSAFSSPVLLVKKADGSWRFCVDYRALNAITIKDAYPIPVVDELLDELHGAKFFTKLDLRSGYHQVRMRAEDVAKTAFRTHDGLYEFLVMPFGLCNAPATFQALMNDILRIYLRRFVLVFFDDILIYSNTWADHLRHIRAVLLLLRQHRLFVKRSKCAFGVSSISYLGHIIGATGVSMDPAKVQAVVDWPQPRSARTVRGFLGLAGYYRKFVHDYGTIAAPLTALTKKEGFRWSDEVATAFHALKHAVTTAPVLALPDFVKPFVVECDASTHGFGAVLLQDKHPLAFFSRPVAPRHRALAAYERELIGLVLAIRHWRPYLWGRAFVVRTDHYSLKYLLDQRLATIPQHHWVGKLLGFDFTVEYKSGASNVVADALSRRDTDEGAVLALSAPRFDYIERLRAAQTTEPALVAIRDAIQAGTRSAPWALRDGMVMFDSRLYIPPSSPLLHEILAAIHTDGHEGVQRTLHRLRRDFHSPAMRRVVQEFVRACDTCQRNKSEHLHPGGLLLPLPVPTTVWADIGLDFVEALPRVGGKTVILTVVDRFSKYCHFIPLAHPYTAESVAQAFYADIVRLHGIPQSMVSDRDPVFTSSFWRELMRLTGTKMHMTTAIHPQSDGQTEAANKVIVMYLRCFTGDRPRQWVRWLPWAEYIYNTAYQTSLRDTPFRVVYGRDPPIIRSYEPGETRVAAVARSMADRDEFLADVRYRLEQAQATHKKYYDKGHRAVSYEVGDLVLLRLRHRAPASLPQVSKGKLKPRYFGPYRVVEVINPVAVRLELPPRAKLHDVFHVGLLKKFVGAAPPSPPALPAVHHGAIDPEPERVTRSRLARGVRQVLVHWKGESAASATWEDLDTFKERYPAFQLEDELALEEGRDVMWGRTYARRHRARDVRRAGERAAARAQSTSREPQGQVNNSG</sequence>
<keyword evidence="3" id="KW-0548">Nucleotidyltransferase</keyword>
<evidence type="ECO:0000256" key="6">
    <source>
        <dbReference type="ARBA" id="ARBA00022750"/>
    </source>
</evidence>
<dbReference type="FunFam" id="3.10.10.10:FF:000007">
    <property type="entry name" value="Retrovirus-related Pol polyprotein from transposon 17.6-like Protein"/>
    <property type="match status" value="1"/>
</dbReference>
<evidence type="ECO:0000256" key="12">
    <source>
        <dbReference type="ARBA" id="ARBA00022932"/>
    </source>
</evidence>
<dbReference type="SUPFAM" id="SSF56672">
    <property type="entry name" value="DNA/RNA polymerases"/>
    <property type="match status" value="1"/>
</dbReference>
<feature type="region of interest" description="Disordered" evidence="16">
    <location>
        <begin position="42"/>
        <end position="70"/>
    </location>
</feature>
<reference evidence="21" key="8">
    <citation type="submission" date="2009-08" db="EMBL/GenBank/DDBJ databases">
        <title>The Second Rice Annotation Project Meeting (RAP2).</title>
        <authorList>
            <consortium name="The Rice Annotation Project (RAP)"/>
        </authorList>
    </citation>
    <scope>NUCLEOTIDE SEQUENCE</scope>
</reference>
<keyword evidence="15" id="KW-0511">Multifunctional enzyme</keyword>
<evidence type="ECO:0000256" key="13">
    <source>
        <dbReference type="ARBA" id="ARBA00023125"/>
    </source>
</evidence>
<dbReference type="SUPFAM" id="SSF50630">
    <property type="entry name" value="Acid proteases"/>
    <property type="match status" value="1"/>
</dbReference>
<dbReference type="KEGG" id="dosa:Os10g0317000"/>
<feature type="compositionally biased region" description="Polar residues" evidence="16">
    <location>
        <begin position="1462"/>
        <end position="1476"/>
    </location>
</feature>
<dbReference type="PANTHER" id="PTHR37984:SF5">
    <property type="entry name" value="PROTEIN NYNRIN-LIKE"/>
    <property type="match status" value="1"/>
</dbReference>
<evidence type="ECO:0000256" key="11">
    <source>
        <dbReference type="ARBA" id="ARBA00022918"/>
    </source>
</evidence>
<dbReference type="PROSITE" id="PS50878">
    <property type="entry name" value="RT_POL"/>
    <property type="match status" value="1"/>
</dbReference>
<feature type="region of interest" description="Disordered" evidence="16">
    <location>
        <begin position="1446"/>
        <end position="1476"/>
    </location>
</feature>
<dbReference type="PROSITE" id="PS50013">
    <property type="entry name" value="CHROMO_2"/>
    <property type="match status" value="1"/>
</dbReference>
<dbReference type="GO" id="GO:0004190">
    <property type="term" value="F:aspartic-type endopeptidase activity"/>
    <property type="evidence" value="ECO:0007669"/>
    <property type="project" value="UniProtKB-KW"/>
</dbReference>
<dbReference type="GO" id="GO:0003677">
    <property type="term" value="F:DNA binding"/>
    <property type="evidence" value="ECO:0007669"/>
    <property type="project" value="UniProtKB-KW"/>
</dbReference>
<organism evidence="20 22">
    <name type="scientific">Oryza sativa subsp. japonica</name>
    <name type="common">Rice</name>
    <dbReference type="NCBI Taxonomy" id="39947"/>
    <lineage>
        <taxon>Eukaryota</taxon>
        <taxon>Viridiplantae</taxon>
        <taxon>Streptophyta</taxon>
        <taxon>Embryophyta</taxon>
        <taxon>Tracheophyta</taxon>
        <taxon>Spermatophyta</taxon>
        <taxon>Magnoliopsida</taxon>
        <taxon>Liliopsida</taxon>
        <taxon>Poales</taxon>
        <taxon>Poaceae</taxon>
        <taxon>BOP clade</taxon>
        <taxon>Oryzoideae</taxon>
        <taxon>Oryzeae</taxon>
        <taxon>Oryzinae</taxon>
        <taxon>Oryza</taxon>
        <taxon>Oryza sativa</taxon>
    </lineage>
</organism>
<keyword evidence="13" id="KW-0238">DNA-binding</keyword>
<dbReference type="InterPro" id="IPR043128">
    <property type="entry name" value="Rev_trsase/Diguanyl_cyclase"/>
</dbReference>
<dbReference type="Proteomes" id="UP000000763">
    <property type="component" value="Chromosome 10"/>
</dbReference>
<accession>A0A5S6RB70</accession>
<evidence type="ECO:0000313" key="21">
    <source>
        <dbReference type="EMBL" id="BAF26245.1"/>
    </source>
</evidence>
<dbReference type="Gene3D" id="3.30.420.10">
    <property type="entry name" value="Ribonuclease H-like superfamily/Ribonuclease H"/>
    <property type="match status" value="1"/>
</dbReference>
<dbReference type="PROSITE" id="PS50994">
    <property type="entry name" value="INTEGRASE"/>
    <property type="match status" value="1"/>
</dbReference>
<dbReference type="InterPro" id="IPR001584">
    <property type="entry name" value="Integrase_cat-core"/>
</dbReference>
<feature type="domain" description="Integrase catalytic" evidence="19">
    <location>
        <begin position="1072"/>
        <end position="1234"/>
    </location>
</feature>
<reference evidence="20" key="1">
    <citation type="submission" date="2001-08" db="EMBL/GenBank/DDBJ databases">
        <title>Genomic Sequence for Oryza sativa, Nipponbare strain, clone OSJNBb0036B06, from Chromosome 10, complete sequence.</title>
        <authorList>
            <person name="Du H."/>
            <person name="Minx P."/>
            <person name="Abbott A."/>
            <person name="Doebber A."/>
            <person name="de la Bastide M."/>
            <person name="Spiegel L."/>
            <person name="Nascimento L."/>
            <person name="Preston R."/>
            <person name="Kirchoff K."/>
            <person name="King L."/>
            <person name="Vil M.D."/>
            <person name="Baker J."/>
            <person name="Zutavern T."/>
            <person name="Santos L."/>
            <person name="Bell M."/>
            <person name="Miller B."/>
            <person name="Kuit K."/>
            <person name="Rodriguez S."/>
            <person name="Cunnius D.M."/>
            <person name="Balija V."/>
            <person name="Shah R."/>
            <person name="Bahret A."/>
            <person name="O'Shaughnessy A."/>
            <person name="Palmer L."/>
            <person name="Yang C."/>
            <person name="Dedhia N."/>
            <person name="McCombie W.R."/>
        </authorList>
    </citation>
    <scope>NUCLEOTIDE SEQUENCE</scope>
    <source>
        <strain evidence="20">Nipponbare</strain>
    </source>
</reference>
<dbReference type="Pfam" id="PF08284">
    <property type="entry name" value="RVP_2"/>
    <property type="match status" value="1"/>
</dbReference>
<dbReference type="GO" id="GO:0006310">
    <property type="term" value="P:DNA recombination"/>
    <property type="evidence" value="ECO:0007669"/>
    <property type="project" value="UniProtKB-KW"/>
</dbReference>
<evidence type="ECO:0000259" key="17">
    <source>
        <dbReference type="PROSITE" id="PS50013"/>
    </source>
</evidence>
<reference evidence="22" key="6">
    <citation type="journal article" date="2008" name="Nucleic Acids Res.">
        <title>The rice annotation project database (RAP-DB): 2008 update.</title>
        <authorList>
            <consortium name="The rice annotation project (RAP)"/>
        </authorList>
    </citation>
    <scope>GENOME REANNOTATION</scope>
    <source>
        <strain evidence="22">cv. Nipponbare</strain>
    </source>
</reference>
<feature type="compositionally biased region" description="Basic and acidic residues" evidence="16">
    <location>
        <begin position="61"/>
        <end position="70"/>
    </location>
</feature>
<dbReference type="InterPro" id="IPR036397">
    <property type="entry name" value="RNaseH_sf"/>
</dbReference>